<dbReference type="InterPro" id="IPR006186">
    <property type="entry name" value="Ser/Thr-sp_prot-phosphatase"/>
</dbReference>
<dbReference type="PRINTS" id="PR00114">
    <property type="entry name" value="STPHPHTASE"/>
</dbReference>
<dbReference type="KEGG" id="tva:4756530"/>
<evidence type="ECO:0000259" key="10">
    <source>
        <dbReference type="PROSITE" id="PS00125"/>
    </source>
</evidence>
<dbReference type="GO" id="GO:0005737">
    <property type="term" value="C:cytoplasm"/>
    <property type="evidence" value="ECO:0000318"/>
    <property type="project" value="GO_Central"/>
</dbReference>
<evidence type="ECO:0000256" key="1">
    <source>
        <dbReference type="ARBA" id="ARBA00001936"/>
    </source>
</evidence>
<reference evidence="11" key="1">
    <citation type="submission" date="2006-10" db="EMBL/GenBank/DDBJ databases">
        <authorList>
            <person name="Amadeo P."/>
            <person name="Zhao Q."/>
            <person name="Wortman J."/>
            <person name="Fraser-Liggett C."/>
            <person name="Carlton J."/>
        </authorList>
    </citation>
    <scope>NUCLEOTIDE SEQUENCE</scope>
    <source>
        <strain evidence="11">G3</strain>
    </source>
</reference>
<comment type="similarity">
    <text evidence="8">Belongs to the PPP phosphatase family.</text>
</comment>
<dbReference type="STRING" id="5722.A2F8Q1"/>
<evidence type="ECO:0000256" key="5">
    <source>
        <dbReference type="ARBA" id="ARBA00023211"/>
    </source>
</evidence>
<evidence type="ECO:0000256" key="6">
    <source>
        <dbReference type="ARBA" id="ARBA00047761"/>
    </source>
</evidence>
<reference evidence="11" key="2">
    <citation type="journal article" date="2007" name="Science">
        <title>Draft genome sequence of the sexually transmitted pathogen Trichomonas vaginalis.</title>
        <authorList>
            <person name="Carlton J.M."/>
            <person name="Hirt R.P."/>
            <person name="Silva J.C."/>
            <person name="Delcher A.L."/>
            <person name="Schatz M."/>
            <person name="Zhao Q."/>
            <person name="Wortman J.R."/>
            <person name="Bidwell S.L."/>
            <person name="Alsmark U.C.M."/>
            <person name="Besteiro S."/>
            <person name="Sicheritz-Ponten T."/>
            <person name="Noel C.J."/>
            <person name="Dacks J.B."/>
            <person name="Foster P.G."/>
            <person name="Simillion C."/>
            <person name="Van de Peer Y."/>
            <person name="Miranda-Saavedra D."/>
            <person name="Barton G.J."/>
            <person name="Westrop G.D."/>
            <person name="Mueller S."/>
            <person name="Dessi D."/>
            <person name="Fiori P.L."/>
            <person name="Ren Q."/>
            <person name="Paulsen I."/>
            <person name="Zhang H."/>
            <person name="Bastida-Corcuera F.D."/>
            <person name="Simoes-Barbosa A."/>
            <person name="Brown M.T."/>
            <person name="Hayes R.D."/>
            <person name="Mukherjee M."/>
            <person name="Okumura C.Y."/>
            <person name="Schneider R."/>
            <person name="Smith A.J."/>
            <person name="Vanacova S."/>
            <person name="Villalvazo M."/>
            <person name="Haas B.J."/>
            <person name="Pertea M."/>
            <person name="Feldblyum T.V."/>
            <person name="Utterback T.R."/>
            <person name="Shu C.L."/>
            <person name="Osoegawa K."/>
            <person name="de Jong P.J."/>
            <person name="Hrdy I."/>
            <person name="Horvathova L."/>
            <person name="Zubacova Z."/>
            <person name="Dolezal P."/>
            <person name="Malik S.B."/>
            <person name="Logsdon J.M. Jr."/>
            <person name="Henze K."/>
            <person name="Gupta A."/>
            <person name="Wang C.C."/>
            <person name="Dunne R.L."/>
            <person name="Upcroft J.A."/>
            <person name="Upcroft P."/>
            <person name="White O."/>
            <person name="Salzberg S.L."/>
            <person name="Tang P."/>
            <person name="Chiu C.-H."/>
            <person name="Lee Y.-S."/>
            <person name="Embley T.M."/>
            <person name="Coombs G.H."/>
            <person name="Mottram J.C."/>
            <person name="Tachezy J."/>
            <person name="Fraser-Liggett C.M."/>
            <person name="Johnson P.J."/>
        </authorList>
    </citation>
    <scope>NUCLEOTIDE SEQUENCE [LARGE SCALE GENOMIC DNA]</scope>
    <source>
        <strain evidence="11">G3</strain>
    </source>
</reference>
<evidence type="ECO:0000256" key="2">
    <source>
        <dbReference type="ARBA" id="ARBA00022723"/>
    </source>
</evidence>
<dbReference type="SMART" id="SM00156">
    <property type="entry name" value="PP2Ac"/>
    <property type="match status" value="1"/>
</dbReference>
<dbReference type="FunFam" id="3.60.21.10:FF:000097">
    <property type="entry name" value="Serine/threonine-protein phosphatase"/>
    <property type="match status" value="1"/>
</dbReference>
<keyword evidence="5" id="KW-0464">Manganese</keyword>
<dbReference type="Gene3D" id="3.60.21.10">
    <property type="match status" value="1"/>
</dbReference>
<organism evidence="11 12">
    <name type="scientific">Trichomonas vaginalis (strain ATCC PRA-98 / G3)</name>
    <dbReference type="NCBI Taxonomy" id="412133"/>
    <lineage>
        <taxon>Eukaryota</taxon>
        <taxon>Metamonada</taxon>
        <taxon>Parabasalia</taxon>
        <taxon>Trichomonadida</taxon>
        <taxon>Trichomonadidae</taxon>
        <taxon>Trichomonas</taxon>
    </lineage>
</organism>
<dbReference type="PANTHER" id="PTHR11668:SF300">
    <property type="entry name" value="SERINE_THREONINE-PROTEIN PHOSPHATASE"/>
    <property type="match status" value="1"/>
</dbReference>
<protein>
    <recommendedName>
        <fullName evidence="8">Serine/threonine-protein phosphatase</fullName>
        <ecNumber evidence="8">3.1.3.16</ecNumber>
    </recommendedName>
</protein>
<dbReference type="VEuPathDB" id="TrichDB:TVAGG3_0456320"/>
<dbReference type="GO" id="GO:0046872">
    <property type="term" value="F:metal ion binding"/>
    <property type="evidence" value="ECO:0007669"/>
    <property type="project" value="UniProtKB-KW"/>
</dbReference>
<feature type="region of interest" description="Disordered" evidence="9">
    <location>
        <begin position="372"/>
        <end position="393"/>
    </location>
</feature>
<evidence type="ECO:0000256" key="8">
    <source>
        <dbReference type="RuleBase" id="RU004273"/>
    </source>
</evidence>
<feature type="domain" description="Serine/threonine specific protein phosphatases" evidence="10">
    <location>
        <begin position="128"/>
        <end position="133"/>
    </location>
</feature>
<dbReference type="InterPro" id="IPR004843">
    <property type="entry name" value="Calcineurin-like_PHP"/>
</dbReference>
<dbReference type="InterPro" id="IPR050341">
    <property type="entry name" value="PP1_catalytic_subunit"/>
</dbReference>
<evidence type="ECO:0000313" key="11">
    <source>
        <dbReference type="EMBL" id="EAX98729.1"/>
    </source>
</evidence>
<sequence>MPPNQKYDPDLMLDMMLSLIEDLSIDGNPKSLLMPLFPEVYLTHLADSIKQLYSTEQTLLTIQPPIMIVGDLHGNFFDLLRIIKNQGAPPFTRYLFLGDIVDRGEFSLETLTLIYLMKLKYPNDIFIIRGNHEASNICSRYGFKNEIQKKYNSQALFEKFIEVFDYTPMGALINSSILCVHGGIGPQFTSLKQISNIKRPFSRVHKNSVAMDLLWSDPFQEATQYEKNLRGFGNLFGKKHLIDFETENKLSLVIRGHELATHGINYSFDGKIVTVFSSSNYCRASNDCGVLFISDNGNIEAFTFKSLANKISSTEIDFVDVTTLDMSSNLFKLTDSSVLRHNDSDFQFSIPNQFIRCKHAKARAKKLKKFVEDEHSEKPNLSKKHQIKEHNQKVNEQSPKIYHFSSPDGISDDESVCIKMKPRKISTKKKKIFKKLRSGSCVSVRKIRPRRNLSPLSKRVNKMLQNF</sequence>
<comment type="cofactor">
    <cofactor evidence="1">
        <name>Mn(2+)</name>
        <dbReference type="ChEBI" id="CHEBI:29035"/>
    </cofactor>
</comment>
<keyword evidence="4" id="KW-0904">Protein phosphatase</keyword>
<accession>A2F8Q1</accession>
<dbReference type="Proteomes" id="UP000001542">
    <property type="component" value="Unassembled WGS sequence"/>
</dbReference>
<dbReference type="EMBL" id="DS113664">
    <property type="protein sequence ID" value="EAX98729.1"/>
    <property type="molecule type" value="Genomic_DNA"/>
</dbReference>
<dbReference type="EC" id="3.1.3.16" evidence="8"/>
<keyword evidence="12" id="KW-1185">Reference proteome</keyword>
<dbReference type="InParanoid" id="A2F8Q1"/>
<proteinExistence type="inferred from homology"/>
<dbReference type="AlphaFoldDB" id="A2F8Q1"/>
<dbReference type="Pfam" id="PF00149">
    <property type="entry name" value="Metallophos"/>
    <property type="match status" value="1"/>
</dbReference>
<keyword evidence="2" id="KW-0479">Metal-binding</keyword>
<name>A2F8Q1_TRIV3</name>
<evidence type="ECO:0000256" key="4">
    <source>
        <dbReference type="ARBA" id="ARBA00022912"/>
    </source>
</evidence>
<evidence type="ECO:0000256" key="7">
    <source>
        <dbReference type="ARBA" id="ARBA00048336"/>
    </source>
</evidence>
<dbReference type="SMR" id="A2F8Q1"/>
<dbReference type="PROSITE" id="PS00125">
    <property type="entry name" value="SER_THR_PHOSPHATASE"/>
    <property type="match status" value="1"/>
</dbReference>
<comment type="catalytic activity">
    <reaction evidence="7 8">
        <text>O-phospho-L-threonyl-[protein] + H2O = L-threonyl-[protein] + phosphate</text>
        <dbReference type="Rhea" id="RHEA:47004"/>
        <dbReference type="Rhea" id="RHEA-COMP:11060"/>
        <dbReference type="Rhea" id="RHEA-COMP:11605"/>
        <dbReference type="ChEBI" id="CHEBI:15377"/>
        <dbReference type="ChEBI" id="CHEBI:30013"/>
        <dbReference type="ChEBI" id="CHEBI:43474"/>
        <dbReference type="ChEBI" id="CHEBI:61977"/>
        <dbReference type="EC" id="3.1.3.16"/>
    </reaction>
</comment>
<gene>
    <name evidence="11" type="ORF">TVAG_481050</name>
</gene>
<dbReference type="eggNOG" id="KOG0374">
    <property type="taxonomic scope" value="Eukaryota"/>
</dbReference>
<dbReference type="SUPFAM" id="SSF56300">
    <property type="entry name" value="Metallo-dependent phosphatases"/>
    <property type="match status" value="1"/>
</dbReference>
<dbReference type="GO" id="GO:0005634">
    <property type="term" value="C:nucleus"/>
    <property type="evidence" value="ECO:0000318"/>
    <property type="project" value="GO_Central"/>
</dbReference>
<dbReference type="GO" id="GO:0004722">
    <property type="term" value="F:protein serine/threonine phosphatase activity"/>
    <property type="evidence" value="ECO:0000318"/>
    <property type="project" value="GO_Central"/>
</dbReference>
<dbReference type="VEuPathDB" id="TrichDB:TVAG_481050"/>
<evidence type="ECO:0000313" key="12">
    <source>
        <dbReference type="Proteomes" id="UP000001542"/>
    </source>
</evidence>
<dbReference type="InterPro" id="IPR029052">
    <property type="entry name" value="Metallo-depent_PP-like"/>
</dbReference>
<dbReference type="RefSeq" id="XP_001311659.1">
    <property type="nucleotide sequence ID" value="XM_001311658.1"/>
</dbReference>
<evidence type="ECO:0000256" key="9">
    <source>
        <dbReference type="SAM" id="MobiDB-lite"/>
    </source>
</evidence>
<comment type="catalytic activity">
    <reaction evidence="6">
        <text>O-phospho-L-seryl-[protein] + H2O = L-seryl-[protein] + phosphate</text>
        <dbReference type="Rhea" id="RHEA:20629"/>
        <dbReference type="Rhea" id="RHEA-COMP:9863"/>
        <dbReference type="Rhea" id="RHEA-COMP:11604"/>
        <dbReference type="ChEBI" id="CHEBI:15377"/>
        <dbReference type="ChEBI" id="CHEBI:29999"/>
        <dbReference type="ChEBI" id="CHEBI:43474"/>
        <dbReference type="ChEBI" id="CHEBI:83421"/>
        <dbReference type="EC" id="3.1.3.16"/>
    </reaction>
</comment>
<dbReference type="PANTHER" id="PTHR11668">
    <property type="entry name" value="SERINE/THREONINE PROTEIN PHOSPHATASE"/>
    <property type="match status" value="1"/>
</dbReference>
<keyword evidence="3 8" id="KW-0378">Hydrolase</keyword>
<evidence type="ECO:0000256" key="3">
    <source>
        <dbReference type="ARBA" id="ARBA00022801"/>
    </source>
</evidence>